<keyword evidence="2" id="KW-0238">DNA-binding</keyword>
<gene>
    <name evidence="5" type="ORF">RMCB_3837</name>
</gene>
<dbReference type="EMBL" id="BCSX01000035">
    <property type="protein sequence ID" value="GAS89741.1"/>
    <property type="molecule type" value="Genomic_DNA"/>
</dbReference>
<dbReference type="PROSITE" id="PS50949">
    <property type="entry name" value="HTH_GNTR"/>
    <property type="match status" value="1"/>
</dbReference>
<dbReference type="InterPro" id="IPR011711">
    <property type="entry name" value="GntR_C"/>
</dbReference>
<dbReference type="OrthoDB" id="8680240at2"/>
<feature type="domain" description="HTH gntR-type" evidence="4">
    <location>
        <begin position="13"/>
        <end position="80"/>
    </location>
</feature>
<organism evidence="5 6">
    <name type="scientific">Mycolicibacterium brisbanense</name>
    <dbReference type="NCBI Taxonomy" id="146020"/>
    <lineage>
        <taxon>Bacteria</taxon>
        <taxon>Bacillati</taxon>
        <taxon>Actinomycetota</taxon>
        <taxon>Actinomycetes</taxon>
        <taxon>Mycobacteriales</taxon>
        <taxon>Mycobacteriaceae</taxon>
        <taxon>Mycolicibacterium</taxon>
    </lineage>
</organism>
<dbReference type="AlphaFoldDB" id="A0A100W1B8"/>
<evidence type="ECO:0000256" key="3">
    <source>
        <dbReference type="ARBA" id="ARBA00023163"/>
    </source>
</evidence>
<dbReference type="SUPFAM" id="SSF46785">
    <property type="entry name" value="Winged helix' DNA-binding domain"/>
    <property type="match status" value="1"/>
</dbReference>
<dbReference type="PANTHER" id="PTHR43537:SF5">
    <property type="entry name" value="UXU OPERON TRANSCRIPTIONAL REGULATOR"/>
    <property type="match status" value="1"/>
</dbReference>
<keyword evidence="3" id="KW-0804">Transcription</keyword>
<dbReference type="SUPFAM" id="SSF48008">
    <property type="entry name" value="GntR ligand-binding domain-like"/>
    <property type="match status" value="1"/>
</dbReference>
<dbReference type="Gene3D" id="1.20.120.530">
    <property type="entry name" value="GntR ligand-binding domain-like"/>
    <property type="match status" value="1"/>
</dbReference>
<dbReference type="InterPro" id="IPR000524">
    <property type="entry name" value="Tscrpt_reg_HTH_GntR"/>
</dbReference>
<dbReference type="GO" id="GO:0003677">
    <property type="term" value="F:DNA binding"/>
    <property type="evidence" value="ECO:0007669"/>
    <property type="project" value="UniProtKB-KW"/>
</dbReference>
<dbReference type="Gene3D" id="1.10.10.10">
    <property type="entry name" value="Winged helix-like DNA-binding domain superfamily/Winged helix DNA-binding domain"/>
    <property type="match status" value="1"/>
</dbReference>
<name>A0A100W1B8_9MYCO</name>
<dbReference type="STRING" id="146020.RMCB_3837"/>
<keyword evidence="1" id="KW-0805">Transcription regulation</keyword>
<dbReference type="InterPro" id="IPR008920">
    <property type="entry name" value="TF_FadR/GntR_C"/>
</dbReference>
<protein>
    <submittedName>
        <fullName evidence="5">Transcriptional regulator, GntR family</fullName>
    </submittedName>
</protein>
<reference evidence="6" key="1">
    <citation type="journal article" date="2016" name="Genome Announc.">
        <title>Draft Genome Sequences of Five Rapidly Growing Mycobacterium Species, M. thermoresistibile, M. fortuitum subsp. acetamidolyticum, M. canariasense, M. brisbanense, and M. novocastrense.</title>
        <authorList>
            <person name="Katahira K."/>
            <person name="Ogura Y."/>
            <person name="Gotoh Y."/>
            <person name="Hayashi T."/>
        </authorList>
    </citation>
    <scope>NUCLEOTIDE SEQUENCE [LARGE SCALE GENOMIC DNA]</scope>
    <source>
        <strain evidence="6">JCM15654</strain>
    </source>
</reference>
<dbReference type="SMART" id="SM00345">
    <property type="entry name" value="HTH_GNTR"/>
    <property type="match status" value="1"/>
</dbReference>
<sequence>MAIIPIGSETAPASLADRAYLALRDQLTTLQIRPGEPIDDIRVASELDVGRTPVREALKRLEDDRLVISYPRRGTFATGVEITDLAYINEIRLQLEPLAARRAAERASAAQRDELQQLLDAYKTIDDLPTDPTELMRLDITIHRSIYRAAGNPHLEDVLVRYHNLVTRIFCLFLERLTDVAEHINEHSAILSAIISGDGDAAAELTLQHVTGFEVGVRAVI</sequence>
<dbReference type="SMART" id="SM00895">
    <property type="entry name" value="FCD"/>
    <property type="match status" value="1"/>
</dbReference>
<dbReference type="CDD" id="cd07377">
    <property type="entry name" value="WHTH_GntR"/>
    <property type="match status" value="1"/>
</dbReference>
<accession>A0A100W1B8</accession>
<dbReference type="GO" id="GO:0003700">
    <property type="term" value="F:DNA-binding transcription factor activity"/>
    <property type="evidence" value="ECO:0007669"/>
    <property type="project" value="InterPro"/>
</dbReference>
<proteinExistence type="predicted"/>
<reference evidence="6" key="2">
    <citation type="submission" date="2016-02" db="EMBL/GenBank/DDBJ databases">
        <title>Draft genome sequence of five rapidly growing Mycobacterium species.</title>
        <authorList>
            <person name="Katahira K."/>
            <person name="Gotou Y."/>
            <person name="Iida K."/>
            <person name="Ogura Y."/>
            <person name="Hayashi T."/>
        </authorList>
    </citation>
    <scope>NUCLEOTIDE SEQUENCE [LARGE SCALE GENOMIC DNA]</scope>
    <source>
        <strain evidence="6">JCM15654</strain>
    </source>
</reference>
<keyword evidence="6" id="KW-1185">Reference proteome</keyword>
<evidence type="ECO:0000256" key="2">
    <source>
        <dbReference type="ARBA" id="ARBA00023125"/>
    </source>
</evidence>
<evidence type="ECO:0000259" key="4">
    <source>
        <dbReference type="PROSITE" id="PS50949"/>
    </source>
</evidence>
<dbReference type="PANTHER" id="PTHR43537">
    <property type="entry name" value="TRANSCRIPTIONAL REGULATOR, GNTR FAMILY"/>
    <property type="match status" value="1"/>
</dbReference>
<dbReference type="InterPro" id="IPR036388">
    <property type="entry name" value="WH-like_DNA-bd_sf"/>
</dbReference>
<comment type="caution">
    <text evidence="5">The sequence shown here is derived from an EMBL/GenBank/DDBJ whole genome shotgun (WGS) entry which is preliminary data.</text>
</comment>
<evidence type="ECO:0000313" key="6">
    <source>
        <dbReference type="Proteomes" id="UP000069620"/>
    </source>
</evidence>
<dbReference type="Pfam" id="PF07729">
    <property type="entry name" value="FCD"/>
    <property type="match status" value="1"/>
</dbReference>
<dbReference type="RefSeq" id="WP_029367629.1">
    <property type="nucleotide sequence ID" value="NZ_BCSX01000035.1"/>
</dbReference>
<evidence type="ECO:0000313" key="5">
    <source>
        <dbReference type="EMBL" id="GAS89741.1"/>
    </source>
</evidence>
<evidence type="ECO:0000256" key="1">
    <source>
        <dbReference type="ARBA" id="ARBA00023015"/>
    </source>
</evidence>
<dbReference type="Proteomes" id="UP000069620">
    <property type="component" value="Unassembled WGS sequence"/>
</dbReference>
<dbReference type="Pfam" id="PF00392">
    <property type="entry name" value="GntR"/>
    <property type="match status" value="1"/>
</dbReference>
<dbReference type="InterPro" id="IPR036390">
    <property type="entry name" value="WH_DNA-bd_sf"/>
</dbReference>